<reference evidence="10" key="2">
    <citation type="submission" date="2025-09" db="UniProtKB">
        <authorList>
            <consortium name="Ensembl"/>
        </authorList>
    </citation>
    <scope>IDENTIFICATION</scope>
</reference>
<dbReference type="PANTHER" id="PTHR28607">
    <property type="entry name" value="EXPRESSED PROTEIN"/>
    <property type="match status" value="1"/>
</dbReference>
<dbReference type="OMA" id="TEMTSMD"/>
<comment type="subcellular location">
    <subcellularLocation>
        <location evidence="1">Membrane</location>
        <topology evidence="1">Single-pass type I membrane protein</topology>
    </subcellularLocation>
</comment>
<evidence type="ECO:0000256" key="7">
    <source>
        <dbReference type="ARBA" id="ARBA00023180"/>
    </source>
</evidence>
<dbReference type="GeneTree" id="ENSGT00530000064649"/>
<evidence type="ECO:0000256" key="8">
    <source>
        <dbReference type="SAM" id="MobiDB-lite"/>
    </source>
</evidence>
<evidence type="ECO:0000256" key="5">
    <source>
        <dbReference type="ARBA" id="ARBA00022989"/>
    </source>
</evidence>
<dbReference type="AlphaFoldDB" id="A0A8C5L9P6"/>
<proteinExistence type="inferred from homology"/>
<evidence type="ECO:0000256" key="2">
    <source>
        <dbReference type="ARBA" id="ARBA00006986"/>
    </source>
</evidence>
<evidence type="ECO:0000313" key="11">
    <source>
        <dbReference type="Proteomes" id="UP000694385"/>
    </source>
</evidence>
<dbReference type="PANTHER" id="PTHR28607:SF2">
    <property type="entry name" value="PROTEIN FAM174C"/>
    <property type="match status" value="1"/>
</dbReference>
<organism evidence="10 11">
    <name type="scientific">Jaculus jaculus</name>
    <name type="common">Lesser Egyptian jerboa</name>
    <dbReference type="NCBI Taxonomy" id="51337"/>
    <lineage>
        <taxon>Eukaryota</taxon>
        <taxon>Metazoa</taxon>
        <taxon>Chordata</taxon>
        <taxon>Craniata</taxon>
        <taxon>Vertebrata</taxon>
        <taxon>Euteleostomi</taxon>
        <taxon>Mammalia</taxon>
        <taxon>Eutheria</taxon>
        <taxon>Euarchontoglires</taxon>
        <taxon>Glires</taxon>
        <taxon>Rodentia</taxon>
        <taxon>Myomorpha</taxon>
        <taxon>Dipodoidea</taxon>
        <taxon>Dipodidae</taxon>
        <taxon>Dipodinae</taxon>
        <taxon>Jaculus</taxon>
    </lineage>
</organism>
<accession>A0A8C5L9P6</accession>
<evidence type="ECO:0000256" key="6">
    <source>
        <dbReference type="ARBA" id="ARBA00023136"/>
    </source>
</evidence>
<dbReference type="Ensembl" id="ENSJJAT00000028179.1">
    <property type="protein sequence ID" value="ENSJJAP00000021624.1"/>
    <property type="gene ID" value="ENSJJAG00000021928.1"/>
</dbReference>
<evidence type="ECO:0000256" key="9">
    <source>
        <dbReference type="SAM" id="Phobius"/>
    </source>
</evidence>
<feature type="transmembrane region" description="Helical" evidence="9">
    <location>
        <begin position="31"/>
        <end position="52"/>
    </location>
</feature>
<keyword evidence="7" id="KW-0325">Glycoprotein</keyword>
<gene>
    <name evidence="10" type="primary">Fam174c</name>
</gene>
<evidence type="ECO:0000256" key="3">
    <source>
        <dbReference type="ARBA" id="ARBA00022692"/>
    </source>
</evidence>
<comment type="similarity">
    <text evidence="2">Belongs to the FAM174 family.</text>
</comment>
<dbReference type="GO" id="GO:0016020">
    <property type="term" value="C:membrane"/>
    <property type="evidence" value="ECO:0007669"/>
    <property type="project" value="UniProtKB-SubCell"/>
</dbReference>
<dbReference type="InterPro" id="IPR009565">
    <property type="entry name" value="FAM174-like"/>
</dbReference>
<evidence type="ECO:0000256" key="1">
    <source>
        <dbReference type="ARBA" id="ARBA00004479"/>
    </source>
</evidence>
<dbReference type="Pfam" id="PF06679">
    <property type="entry name" value="DUF1180"/>
    <property type="match status" value="1"/>
</dbReference>
<protein>
    <submittedName>
        <fullName evidence="10">Family with sequence similarity 174, member C</fullName>
    </submittedName>
</protein>
<sequence>MPCCAPPTARLLDPPHNGTYAGLPGSQSSAVALRSFLVFLGLGGLAAIYFRIRACRLKKPQRRKYGLLTNSEDPTEMASLDSDEETVFETRNLR</sequence>
<keyword evidence="6 9" id="KW-0472">Membrane</keyword>
<evidence type="ECO:0000256" key="4">
    <source>
        <dbReference type="ARBA" id="ARBA00022729"/>
    </source>
</evidence>
<keyword evidence="4" id="KW-0732">Signal</keyword>
<dbReference type="Proteomes" id="UP000694385">
    <property type="component" value="Unassembled WGS sequence"/>
</dbReference>
<dbReference type="GO" id="GO:0005576">
    <property type="term" value="C:extracellular region"/>
    <property type="evidence" value="ECO:0007669"/>
    <property type="project" value="TreeGrafter"/>
</dbReference>
<reference evidence="10" key="1">
    <citation type="submission" date="2025-08" db="UniProtKB">
        <authorList>
            <consortium name="Ensembl"/>
        </authorList>
    </citation>
    <scope>IDENTIFICATION</scope>
</reference>
<evidence type="ECO:0000313" key="10">
    <source>
        <dbReference type="Ensembl" id="ENSJJAP00000021624.1"/>
    </source>
</evidence>
<keyword evidence="5 9" id="KW-1133">Transmembrane helix</keyword>
<name>A0A8C5L9P6_JACJA</name>
<feature type="region of interest" description="Disordered" evidence="8">
    <location>
        <begin position="68"/>
        <end position="94"/>
    </location>
</feature>
<keyword evidence="3 9" id="KW-0812">Transmembrane</keyword>
<keyword evidence="11" id="KW-1185">Reference proteome</keyword>